<reference evidence="4 5" key="1">
    <citation type="submission" date="2019-02" db="EMBL/GenBank/DDBJ databases">
        <title>Genomic Encyclopedia of Type Strains, Phase IV (KMG-IV): sequencing the most valuable type-strain genomes for metagenomic binning, comparative biology and taxonomic classification.</title>
        <authorList>
            <person name="Goeker M."/>
        </authorList>
    </citation>
    <scope>NUCLEOTIDE SEQUENCE [LARGE SCALE GENOMIC DNA]</scope>
    <source>
        <strain evidence="4 5">DSM 105135</strain>
    </source>
</reference>
<dbReference type="InterPro" id="IPR001172">
    <property type="entry name" value="FliN_T3SS_HrcQb"/>
</dbReference>
<sequence length="360" mass="38662">MRPFILLGASRRVALEARLAEALEQWSELWCLKSQDGQRASPTVCKMTEGAADPVWLSEHGLSWLGVSGPTGGAWVREPEKGAWRNIVFGTWADTLPDDEVADDLLRAAGSDLIKRVASAAEITGAEEPSSKAPQPGRQGTGSGRQILECDGGAFRWRFVLDLPPVKPSSGRGRLEHRRDCLSQAAVDVTIQLPVAILPLMEVRQLEKGDVIRGLASLEALFQVCSDNGEILALGRLGKRGDSKALILTGSAKQNMSEAVTLNQVVEQIGLGEVSPAPAGRPLLEKDLKLVGHVAVELVAEIGTASLSLDELFALKNGDVVTLRQRVEDPVILRLNGKQVAKGQLVAVEDNFGIQITEIL</sequence>
<dbReference type="PRINTS" id="PR00956">
    <property type="entry name" value="FLGMOTORFLIN"/>
</dbReference>
<accession>A0A4Q7YNC8</accession>
<keyword evidence="4" id="KW-0969">Cilium</keyword>
<evidence type="ECO:0000259" key="3">
    <source>
        <dbReference type="Pfam" id="PF01052"/>
    </source>
</evidence>
<dbReference type="Gene3D" id="2.30.330.10">
    <property type="entry name" value="SpoA-like"/>
    <property type="match status" value="1"/>
</dbReference>
<dbReference type="GO" id="GO:0003774">
    <property type="term" value="F:cytoskeletal motor activity"/>
    <property type="evidence" value="ECO:0007669"/>
    <property type="project" value="InterPro"/>
</dbReference>
<feature type="region of interest" description="Disordered" evidence="2">
    <location>
        <begin position="122"/>
        <end position="145"/>
    </location>
</feature>
<dbReference type="PANTHER" id="PTHR30034:SF6">
    <property type="entry name" value="YOP PROTEINS TRANSLOCATION PROTEIN Q"/>
    <property type="match status" value="1"/>
</dbReference>
<evidence type="ECO:0000256" key="2">
    <source>
        <dbReference type="SAM" id="MobiDB-lite"/>
    </source>
</evidence>
<dbReference type="GO" id="GO:0009425">
    <property type="term" value="C:bacterial-type flagellum basal body"/>
    <property type="evidence" value="ECO:0007669"/>
    <property type="project" value="InterPro"/>
</dbReference>
<dbReference type="AlphaFoldDB" id="A0A4Q7YNC8"/>
<evidence type="ECO:0000313" key="4">
    <source>
        <dbReference type="EMBL" id="RZU38494.1"/>
    </source>
</evidence>
<keyword evidence="4" id="KW-0282">Flagellum</keyword>
<evidence type="ECO:0000256" key="1">
    <source>
        <dbReference type="ARBA" id="ARBA00009226"/>
    </source>
</evidence>
<keyword evidence="4" id="KW-0966">Cell projection</keyword>
<dbReference type="GO" id="GO:0050918">
    <property type="term" value="P:positive chemotaxis"/>
    <property type="evidence" value="ECO:0007669"/>
    <property type="project" value="TreeGrafter"/>
</dbReference>
<dbReference type="SUPFAM" id="SSF101801">
    <property type="entry name" value="Surface presentation of antigens (SPOA)"/>
    <property type="match status" value="1"/>
</dbReference>
<comment type="caution">
    <text evidence="4">The sequence shown here is derived from an EMBL/GenBank/DDBJ whole genome shotgun (WGS) entry which is preliminary data.</text>
</comment>
<organism evidence="4 5">
    <name type="scientific">Fluviicoccus keumensis</name>
    <dbReference type="NCBI Taxonomy" id="1435465"/>
    <lineage>
        <taxon>Bacteria</taxon>
        <taxon>Pseudomonadati</taxon>
        <taxon>Pseudomonadota</taxon>
        <taxon>Gammaproteobacteria</taxon>
        <taxon>Moraxellales</taxon>
        <taxon>Moraxellaceae</taxon>
        <taxon>Fluviicoccus</taxon>
    </lineage>
</organism>
<dbReference type="Pfam" id="PF01052">
    <property type="entry name" value="FliMN_C"/>
    <property type="match status" value="1"/>
</dbReference>
<dbReference type="PANTHER" id="PTHR30034">
    <property type="entry name" value="FLAGELLAR MOTOR SWITCH PROTEIN FLIM"/>
    <property type="match status" value="1"/>
</dbReference>
<gene>
    <name evidence="4" type="ORF">EV700_2428</name>
</gene>
<dbReference type="GO" id="GO:0071978">
    <property type="term" value="P:bacterial-type flagellum-dependent swarming motility"/>
    <property type="evidence" value="ECO:0007669"/>
    <property type="project" value="TreeGrafter"/>
</dbReference>
<name>A0A4Q7YNC8_9GAMM</name>
<protein>
    <submittedName>
        <fullName evidence="4">Flagellar motor switch protein FliN</fullName>
    </submittedName>
</protein>
<dbReference type="Proteomes" id="UP000292423">
    <property type="component" value="Unassembled WGS sequence"/>
</dbReference>
<dbReference type="InterPro" id="IPR036429">
    <property type="entry name" value="SpoA-like_sf"/>
</dbReference>
<evidence type="ECO:0000313" key="5">
    <source>
        <dbReference type="Proteomes" id="UP000292423"/>
    </source>
</evidence>
<comment type="similarity">
    <text evidence="1">Belongs to the FliN/MopA/SpaO family.</text>
</comment>
<dbReference type="RefSeq" id="WP_242610257.1">
    <property type="nucleotide sequence ID" value="NZ_SHKX01000013.1"/>
</dbReference>
<feature type="domain" description="Flagellar motor switch protein FliN-like C-terminal" evidence="3">
    <location>
        <begin position="291"/>
        <end position="360"/>
    </location>
</feature>
<keyword evidence="5" id="KW-1185">Reference proteome</keyword>
<proteinExistence type="inferred from homology"/>
<dbReference type="EMBL" id="SHKX01000013">
    <property type="protein sequence ID" value="RZU38494.1"/>
    <property type="molecule type" value="Genomic_DNA"/>
</dbReference>
<dbReference type="InterPro" id="IPR001543">
    <property type="entry name" value="FliN-like_C"/>
</dbReference>